<feature type="chain" id="PRO_5004024604" evidence="2">
    <location>
        <begin position="22"/>
        <end position="231"/>
    </location>
</feature>
<name>M2RH50_CERS8</name>
<dbReference type="HOGENOM" id="CLU_104696_0_0_1"/>
<dbReference type="Proteomes" id="UP000016930">
    <property type="component" value="Unassembled WGS sequence"/>
</dbReference>
<reference evidence="3 4" key="1">
    <citation type="journal article" date="2012" name="Proc. Natl. Acad. Sci. U.S.A.">
        <title>Comparative genomics of Ceriporiopsis subvermispora and Phanerochaete chrysosporium provide insight into selective ligninolysis.</title>
        <authorList>
            <person name="Fernandez-Fueyo E."/>
            <person name="Ruiz-Duenas F.J."/>
            <person name="Ferreira P."/>
            <person name="Floudas D."/>
            <person name="Hibbett D.S."/>
            <person name="Canessa P."/>
            <person name="Larrondo L.F."/>
            <person name="James T.Y."/>
            <person name="Seelenfreund D."/>
            <person name="Lobos S."/>
            <person name="Polanco R."/>
            <person name="Tello M."/>
            <person name="Honda Y."/>
            <person name="Watanabe T."/>
            <person name="Watanabe T."/>
            <person name="Ryu J.S."/>
            <person name="Kubicek C.P."/>
            <person name="Schmoll M."/>
            <person name="Gaskell J."/>
            <person name="Hammel K.E."/>
            <person name="St John F.J."/>
            <person name="Vanden Wymelenberg A."/>
            <person name="Sabat G."/>
            <person name="Splinter BonDurant S."/>
            <person name="Syed K."/>
            <person name="Yadav J.S."/>
            <person name="Doddapaneni H."/>
            <person name="Subramanian V."/>
            <person name="Lavin J.L."/>
            <person name="Oguiza J.A."/>
            <person name="Perez G."/>
            <person name="Pisabarro A.G."/>
            <person name="Ramirez L."/>
            <person name="Santoyo F."/>
            <person name="Master E."/>
            <person name="Coutinho P.M."/>
            <person name="Henrissat B."/>
            <person name="Lombard V."/>
            <person name="Magnuson J.K."/>
            <person name="Kuees U."/>
            <person name="Hori C."/>
            <person name="Igarashi K."/>
            <person name="Samejima M."/>
            <person name="Held B.W."/>
            <person name="Barry K.W."/>
            <person name="LaButti K.M."/>
            <person name="Lapidus A."/>
            <person name="Lindquist E.A."/>
            <person name="Lucas S.M."/>
            <person name="Riley R."/>
            <person name="Salamov A.A."/>
            <person name="Hoffmeister D."/>
            <person name="Schwenk D."/>
            <person name="Hadar Y."/>
            <person name="Yarden O."/>
            <person name="de Vries R.P."/>
            <person name="Wiebenga A."/>
            <person name="Stenlid J."/>
            <person name="Eastwood D."/>
            <person name="Grigoriev I.V."/>
            <person name="Berka R.M."/>
            <person name="Blanchette R.A."/>
            <person name="Kersten P."/>
            <person name="Martinez A.T."/>
            <person name="Vicuna R."/>
            <person name="Cullen D."/>
        </authorList>
    </citation>
    <scope>NUCLEOTIDE SEQUENCE [LARGE SCALE GENOMIC DNA]</scope>
    <source>
        <strain evidence="3 4">B</strain>
    </source>
</reference>
<keyword evidence="4" id="KW-1185">Reference proteome</keyword>
<keyword evidence="2" id="KW-0732">Signal</keyword>
<evidence type="ECO:0000313" key="4">
    <source>
        <dbReference type="Proteomes" id="UP000016930"/>
    </source>
</evidence>
<feature type="signal peptide" evidence="2">
    <location>
        <begin position="1"/>
        <end position="21"/>
    </location>
</feature>
<dbReference type="AlphaFoldDB" id="M2RH50"/>
<accession>M2RH50</accession>
<dbReference type="OrthoDB" id="4991875at2759"/>
<feature type="compositionally biased region" description="Low complexity" evidence="1">
    <location>
        <begin position="148"/>
        <end position="200"/>
    </location>
</feature>
<organism evidence="3 4">
    <name type="scientific">Ceriporiopsis subvermispora (strain B)</name>
    <name type="common">White-rot fungus</name>
    <name type="synonym">Gelatoporia subvermispora</name>
    <dbReference type="NCBI Taxonomy" id="914234"/>
    <lineage>
        <taxon>Eukaryota</taxon>
        <taxon>Fungi</taxon>
        <taxon>Dikarya</taxon>
        <taxon>Basidiomycota</taxon>
        <taxon>Agaricomycotina</taxon>
        <taxon>Agaricomycetes</taxon>
        <taxon>Polyporales</taxon>
        <taxon>Gelatoporiaceae</taxon>
        <taxon>Gelatoporia</taxon>
    </lineage>
</organism>
<evidence type="ECO:0000256" key="1">
    <source>
        <dbReference type="SAM" id="MobiDB-lite"/>
    </source>
</evidence>
<dbReference type="STRING" id="914234.M2RH50"/>
<evidence type="ECO:0000256" key="2">
    <source>
        <dbReference type="SAM" id="SignalP"/>
    </source>
</evidence>
<proteinExistence type="predicted"/>
<dbReference type="EMBL" id="KB445795">
    <property type="protein sequence ID" value="EMD38146.1"/>
    <property type="molecule type" value="Genomic_DNA"/>
</dbReference>
<gene>
    <name evidence="3" type="ORF">CERSUDRAFT_82383</name>
</gene>
<sequence>MHAAILTAVASLLASTQLVTAQTSLYVPGFDPQPITADLLGVGPDGQTTWLIAPGVSSAGLDDNGFDGPATLIEDSNEAHLIYIDPTQGIDMYEDCVISDGIAACTALNAWLNPGPTTETDLFTETASPMEVQGGGATSISTPAALTAPVSQPSSGASAASGPAATDAPASNSQGISGSSSPTSSTPTSATAPAPSSNSSGQDANGALSTRSSVLPLVGGAVGVVVSWLYL</sequence>
<feature type="region of interest" description="Disordered" evidence="1">
    <location>
        <begin position="147"/>
        <end position="207"/>
    </location>
</feature>
<protein>
    <submittedName>
        <fullName evidence="3">Uncharacterized protein</fullName>
    </submittedName>
</protein>
<evidence type="ECO:0000313" key="3">
    <source>
        <dbReference type="EMBL" id="EMD38146.1"/>
    </source>
</evidence>